<keyword evidence="12" id="KW-0234">DNA repair</keyword>
<gene>
    <name evidence="18" type="ORF">Pmani_016918</name>
</gene>
<organism evidence="18 19">
    <name type="scientific">Petrolisthes manimaculis</name>
    <dbReference type="NCBI Taxonomy" id="1843537"/>
    <lineage>
        <taxon>Eukaryota</taxon>
        <taxon>Metazoa</taxon>
        <taxon>Ecdysozoa</taxon>
        <taxon>Arthropoda</taxon>
        <taxon>Crustacea</taxon>
        <taxon>Multicrustacea</taxon>
        <taxon>Malacostraca</taxon>
        <taxon>Eumalacostraca</taxon>
        <taxon>Eucarida</taxon>
        <taxon>Decapoda</taxon>
        <taxon>Pleocyemata</taxon>
        <taxon>Anomura</taxon>
        <taxon>Galatheoidea</taxon>
        <taxon>Porcellanidae</taxon>
        <taxon>Petrolisthes</taxon>
    </lineage>
</organism>
<dbReference type="Gene3D" id="3.10.100.10">
    <property type="entry name" value="Mannose-Binding Protein A, subunit A"/>
    <property type="match status" value="1"/>
</dbReference>
<dbReference type="Proteomes" id="UP001292094">
    <property type="component" value="Unassembled WGS sequence"/>
</dbReference>
<keyword evidence="13" id="KW-0539">Nucleus</keyword>
<evidence type="ECO:0000259" key="16">
    <source>
        <dbReference type="PROSITE" id="PS50041"/>
    </source>
</evidence>
<evidence type="ECO:0000256" key="12">
    <source>
        <dbReference type="ARBA" id="ARBA00023204"/>
    </source>
</evidence>
<evidence type="ECO:0000256" key="6">
    <source>
        <dbReference type="ARBA" id="ARBA00022763"/>
    </source>
</evidence>
<evidence type="ECO:0000256" key="15">
    <source>
        <dbReference type="SAM" id="SignalP"/>
    </source>
</evidence>
<evidence type="ECO:0000313" key="19">
    <source>
        <dbReference type="Proteomes" id="UP001292094"/>
    </source>
</evidence>
<dbReference type="InterPro" id="IPR016187">
    <property type="entry name" value="CTDL_fold"/>
</dbReference>
<keyword evidence="19" id="KW-1185">Reference proteome</keyword>
<protein>
    <submittedName>
        <fullName evidence="18">Uncharacterized protein</fullName>
    </submittedName>
</protein>
<evidence type="ECO:0000256" key="9">
    <source>
        <dbReference type="ARBA" id="ARBA00022840"/>
    </source>
</evidence>
<feature type="chain" id="PRO_5042086297" evidence="15">
    <location>
        <begin position="20"/>
        <end position="1128"/>
    </location>
</feature>
<name>A0AAE1PQP5_9EUCA</name>
<dbReference type="InterPro" id="IPR006164">
    <property type="entry name" value="DNA_bd_Ku70/Ku80"/>
</dbReference>
<dbReference type="PROSITE" id="PS50041">
    <property type="entry name" value="C_TYPE_LECTIN_2"/>
    <property type="match status" value="1"/>
</dbReference>
<evidence type="ECO:0000313" key="18">
    <source>
        <dbReference type="EMBL" id="KAK4311590.1"/>
    </source>
</evidence>
<sequence>MTLSLALTLLVLSLTTTISITTTNEFAGYHDISSDLFGALDSKETQASMIINQMAIMHMIDELKEVKLNSGGGGSRATENVGCRRNVMEELSQLKDELLTLKSSLTKQGEESVAQTPSCVRTVREDLAHVVTSQARQRQQQTTLNRTQATLQQSQAKLQQSQTTLLSDLSTIHEGQTKLQENQVRLYQSQNTLQEAQTTLQEKVDRLQQSLSTLLTQQQHTLAGLFSSTVSERMAVGSAAGEVRRDVMQDEAEDECAEGELILHDNCTISECHRGSLRPYQGGMRAPNLSYSSLVSKGCVYREESAHTWDASRALCVAKGGDLYVPGDLLTLQQFTSIHPHGPWVGVRDGYWLDGRRVEAEAWNEDKPRSDDNDNPHCGWIYPKTRKLYDSPCVDSCQNSVMPPRVLGEGIVVVLDVGGGVRAGTSTTFYTQAKKCLVNILQRKIFADKCRDEVGVVLFGTSQTNNDLATGDQYQNISVLQRPQLVDWNLINEVEKLSVTGNCSGDWLDALVVALDLLHDPQNARFGGRKIVLMTDFSGEFSDDQTTSIISGLKNQDIDLNVIGPDIDDDDDDPDQPGTSNGTNGVVGKRAAQNWNGKPKTPIQLAGEALVTRMMVEVKGIICSFDEAIPQLLCFEKRTAGSAPWNTVLDIGENLQIPISGRIKVRRATIPSWKTQYAHDEAAVIQKELTYHRHDDHHTEVPQEEVIPGYKYGTTLVPFSDVDKDMKYNSNHPRCLSVLGFTKAANVPFSRLSGDQVLVVVAREGDEAAAVAISAIIQGLAEMDLVAITRRIYNKNYNPAMGALFPDITKDYECLVWVALPFQEDIRMYTFPSLERTLQKLTEDDKKAMDNLITAMDLTPQEDDEDEELEPLAVLNPHMQHFFNVLTHRVLQPQDPIPAPATHIMSILETPERLRSPRDAAAPSLASRFPTKRVAKKTKKDNENLFASSEESSNKKARPDDDDESMTTDDLTRRLVTHVTTATPVQDFIALLKGEAPNFNLICSQLGDVIKQLIERLDGSSNASNAAIMNKVVDCLTTFRQESCGIDPAPYNKFMASLKETVSSMSLRSLWDCIRDGGLGLIKSEENGRSSIGSEEADAFLQLNQEAPPAPASPKPQEDDMEDLLDEM</sequence>
<comment type="subcellular location">
    <subcellularLocation>
        <location evidence="2">Chromosome</location>
    </subcellularLocation>
    <subcellularLocation>
        <location evidence="1">Nucleus</location>
    </subcellularLocation>
</comment>
<dbReference type="PANTHER" id="PTHR12604:SF4">
    <property type="entry name" value="X-RAY REPAIR CROSS-COMPLEMENTING PROTEIN 5"/>
    <property type="match status" value="1"/>
</dbReference>
<feature type="region of interest" description="Disordered" evidence="14">
    <location>
        <begin position="1086"/>
        <end position="1128"/>
    </location>
</feature>
<dbReference type="GO" id="GO:0004386">
    <property type="term" value="F:helicase activity"/>
    <property type="evidence" value="ECO:0007669"/>
    <property type="project" value="UniProtKB-KW"/>
</dbReference>
<keyword evidence="6" id="KW-0227">DNA damage</keyword>
<dbReference type="GO" id="GO:0000723">
    <property type="term" value="P:telomere maintenance"/>
    <property type="evidence" value="ECO:0007669"/>
    <property type="project" value="InterPro"/>
</dbReference>
<dbReference type="InterPro" id="IPR024193">
    <property type="entry name" value="Ku80"/>
</dbReference>
<keyword evidence="9" id="KW-0067">ATP-binding</keyword>
<dbReference type="GO" id="GO:0006310">
    <property type="term" value="P:DNA recombination"/>
    <property type="evidence" value="ECO:0007669"/>
    <property type="project" value="UniProtKB-KW"/>
</dbReference>
<dbReference type="GO" id="GO:0043564">
    <property type="term" value="C:Ku70:Ku80 complex"/>
    <property type="evidence" value="ECO:0007669"/>
    <property type="project" value="InterPro"/>
</dbReference>
<dbReference type="FunFam" id="2.40.290.10:FF:000005">
    <property type="entry name" value="X-ray repair cross-complementing protein 5"/>
    <property type="match status" value="1"/>
</dbReference>
<dbReference type="PROSITE" id="PS50234">
    <property type="entry name" value="VWFA"/>
    <property type="match status" value="1"/>
</dbReference>
<dbReference type="Pfam" id="PF03731">
    <property type="entry name" value="Ku_N"/>
    <property type="match status" value="1"/>
</dbReference>
<evidence type="ECO:0000256" key="8">
    <source>
        <dbReference type="ARBA" id="ARBA00022806"/>
    </source>
</evidence>
<feature type="domain" description="VWFA" evidence="17">
    <location>
        <begin position="410"/>
        <end position="564"/>
    </location>
</feature>
<evidence type="ECO:0000256" key="1">
    <source>
        <dbReference type="ARBA" id="ARBA00004123"/>
    </source>
</evidence>
<dbReference type="PANTHER" id="PTHR12604">
    <property type="entry name" value="KU AUTOANTIGEN DNA HELICASE"/>
    <property type="match status" value="1"/>
</dbReference>
<comment type="similarity">
    <text evidence="3">Belongs to the ku80 family.</text>
</comment>
<evidence type="ECO:0000256" key="14">
    <source>
        <dbReference type="SAM" id="MobiDB-lite"/>
    </source>
</evidence>
<keyword evidence="8" id="KW-0347">Helicase</keyword>
<dbReference type="InterPro" id="IPR036465">
    <property type="entry name" value="vWFA_dom_sf"/>
</dbReference>
<dbReference type="Gene3D" id="1.10.1600.10">
    <property type="match status" value="1"/>
</dbReference>
<evidence type="ECO:0000256" key="7">
    <source>
        <dbReference type="ARBA" id="ARBA00022801"/>
    </source>
</evidence>
<dbReference type="Gene3D" id="1.25.40.240">
    <property type="entry name" value="Ku, C-terminal domain"/>
    <property type="match status" value="1"/>
</dbReference>
<comment type="caution">
    <text evidence="18">The sequence shown here is derived from an EMBL/GenBank/DDBJ whole genome shotgun (WGS) entry which is preliminary data.</text>
</comment>
<dbReference type="Pfam" id="PF02735">
    <property type="entry name" value="Ku"/>
    <property type="match status" value="1"/>
</dbReference>
<evidence type="ECO:0000256" key="2">
    <source>
        <dbReference type="ARBA" id="ARBA00004286"/>
    </source>
</evidence>
<dbReference type="InterPro" id="IPR005161">
    <property type="entry name" value="Ku_N"/>
</dbReference>
<keyword evidence="5" id="KW-0547">Nucleotide-binding</keyword>
<feature type="domain" description="C-type lectin" evidence="16">
    <location>
        <begin position="295"/>
        <end position="393"/>
    </location>
</feature>
<dbReference type="InterPro" id="IPR001304">
    <property type="entry name" value="C-type_lectin-like"/>
</dbReference>
<dbReference type="GO" id="GO:0003684">
    <property type="term" value="F:damaged DNA binding"/>
    <property type="evidence" value="ECO:0007669"/>
    <property type="project" value="InterPro"/>
</dbReference>
<dbReference type="SMART" id="SM00559">
    <property type="entry name" value="Ku78"/>
    <property type="match status" value="1"/>
</dbReference>
<dbReference type="EMBL" id="JAWZYT010001499">
    <property type="protein sequence ID" value="KAK4311590.1"/>
    <property type="molecule type" value="Genomic_DNA"/>
</dbReference>
<dbReference type="SUPFAM" id="SSF100939">
    <property type="entry name" value="SPOC domain-like"/>
    <property type="match status" value="1"/>
</dbReference>
<dbReference type="CDD" id="cd00873">
    <property type="entry name" value="KU80"/>
    <property type="match status" value="1"/>
</dbReference>
<keyword evidence="15" id="KW-0732">Signal</keyword>
<evidence type="ECO:0000256" key="5">
    <source>
        <dbReference type="ARBA" id="ARBA00022741"/>
    </source>
</evidence>
<dbReference type="InterPro" id="IPR016186">
    <property type="entry name" value="C-type_lectin-like/link_sf"/>
</dbReference>
<evidence type="ECO:0000256" key="4">
    <source>
        <dbReference type="ARBA" id="ARBA00022454"/>
    </source>
</evidence>
<feature type="compositionally biased region" description="Basic residues" evidence="14">
    <location>
        <begin position="930"/>
        <end position="939"/>
    </location>
</feature>
<accession>A0AAE1PQP5</accession>
<feature type="region of interest" description="Disordered" evidence="14">
    <location>
        <begin position="562"/>
        <end position="600"/>
    </location>
</feature>
<dbReference type="Gene3D" id="3.40.50.410">
    <property type="entry name" value="von Willebrand factor, type A domain"/>
    <property type="match status" value="1"/>
</dbReference>
<proteinExistence type="inferred from homology"/>
<dbReference type="InterPro" id="IPR036494">
    <property type="entry name" value="Ku_C_sf"/>
</dbReference>
<dbReference type="Gene3D" id="2.40.290.10">
    <property type="match status" value="1"/>
</dbReference>
<evidence type="ECO:0000259" key="17">
    <source>
        <dbReference type="PROSITE" id="PS50234"/>
    </source>
</evidence>
<dbReference type="SUPFAM" id="SSF53300">
    <property type="entry name" value="vWA-like"/>
    <property type="match status" value="1"/>
</dbReference>
<dbReference type="Pfam" id="PF00059">
    <property type="entry name" value="Lectin_C"/>
    <property type="match status" value="1"/>
</dbReference>
<feature type="compositionally biased region" description="Acidic residues" evidence="14">
    <location>
        <begin position="566"/>
        <end position="575"/>
    </location>
</feature>
<feature type="signal peptide" evidence="15">
    <location>
        <begin position="1"/>
        <end position="19"/>
    </location>
</feature>
<reference evidence="18" key="1">
    <citation type="submission" date="2023-11" db="EMBL/GenBank/DDBJ databases">
        <title>Genome assemblies of two species of porcelain crab, Petrolisthes cinctipes and Petrolisthes manimaculis (Anomura: Porcellanidae).</title>
        <authorList>
            <person name="Angst P."/>
        </authorList>
    </citation>
    <scope>NUCLEOTIDE SEQUENCE</scope>
    <source>
        <strain evidence="18">PB745_02</strain>
        <tissue evidence="18">Gill</tissue>
    </source>
</reference>
<dbReference type="GO" id="GO:0003690">
    <property type="term" value="F:double-stranded DNA binding"/>
    <property type="evidence" value="ECO:0007669"/>
    <property type="project" value="TreeGrafter"/>
</dbReference>
<keyword evidence="10" id="KW-0238">DNA-binding</keyword>
<dbReference type="InterPro" id="IPR014893">
    <property type="entry name" value="Ku_PK_bind"/>
</dbReference>
<dbReference type="GO" id="GO:0006303">
    <property type="term" value="P:double-strand break repair via nonhomologous end joining"/>
    <property type="evidence" value="ECO:0007669"/>
    <property type="project" value="InterPro"/>
</dbReference>
<evidence type="ECO:0000256" key="10">
    <source>
        <dbReference type="ARBA" id="ARBA00023125"/>
    </source>
</evidence>
<keyword evidence="4" id="KW-0158">Chromosome</keyword>
<dbReference type="CDD" id="cd00037">
    <property type="entry name" value="CLECT"/>
    <property type="match status" value="1"/>
</dbReference>
<dbReference type="GO" id="GO:0005524">
    <property type="term" value="F:ATP binding"/>
    <property type="evidence" value="ECO:0007669"/>
    <property type="project" value="UniProtKB-KW"/>
</dbReference>
<dbReference type="AlphaFoldDB" id="A0AAE1PQP5"/>
<dbReference type="GO" id="GO:0005694">
    <property type="term" value="C:chromosome"/>
    <property type="evidence" value="ECO:0007669"/>
    <property type="project" value="UniProtKB-SubCell"/>
</dbReference>
<evidence type="ECO:0000256" key="3">
    <source>
        <dbReference type="ARBA" id="ARBA00007726"/>
    </source>
</evidence>
<keyword evidence="11" id="KW-0233">DNA recombination</keyword>
<dbReference type="GO" id="GO:0042162">
    <property type="term" value="F:telomeric DNA binding"/>
    <property type="evidence" value="ECO:0007669"/>
    <property type="project" value="InterPro"/>
</dbReference>
<dbReference type="SUPFAM" id="SSF101420">
    <property type="entry name" value="C-terminal domain of Ku80"/>
    <property type="match status" value="1"/>
</dbReference>
<feature type="region of interest" description="Disordered" evidence="14">
    <location>
        <begin position="912"/>
        <end position="969"/>
    </location>
</feature>
<dbReference type="GO" id="GO:0016787">
    <property type="term" value="F:hydrolase activity"/>
    <property type="evidence" value="ECO:0007669"/>
    <property type="project" value="UniProtKB-KW"/>
</dbReference>
<dbReference type="SUPFAM" id="SSF56436">
    <property type="entry name" value="C-type lectin-like"/>
    <property type="match status" value="1"/>
</dbReference>
<feature type="compositionally biased region" description="Acidic residues" evidence="14">
    <location>
        <begin position="1119"/>
        <end position="1128"/>
    </location>
</feature>
<dbReference type="Pfam" id="PF08785">
    <property type="entry name" value="Ku_PK_bind"/>
    <property type="match status" value="1"/>
</dbReference>
<dbReference type="InterPro" id="IPR002035">
    <property type="entry name" value="VWF_A"/>
</dbReference>
<evidence type="ECO:0000256" key="13">
    <source>
        <dbReference type="ARBA" id="ARBA00023242"/>
    </source>
</evidence>
<dbReference type="InterPro" id="IPR016194">
    <property type="entry name" value="SPOC-like_C_dom_sf"/>
</dbReference>
<keyword evidence="7" id="KW-0378">Hydrolase</keyword>
<evidence type="ECO:0000256" key="11">
    <source>
        <dbReference type="ARBA" id="ARBA00023172"/>
    </source>
</evidence>